<protein>
    <submittedName>
        <fullName evidence="1">Uncharacterized protein</fullName>
    </submittedName>
</protein>
<sequence length="22" mass="2558">MNIFVCLNVCLNNMCFCDSLNF</sequence>
<name>A0ABM9N7F4_9RICK</name>
<organism evidence="1 2">
    <name type="scientific">Candidatus Xenohaliotis californiensis</name>
    <dbReference type="NCBI Taxonomy" id="84677"/>
    <lineage>
        <taxon>Bacteria</taxon>
        <taxon>Pseudomonadati</taxon>
        <taxon>Pseudomonadota</taxon>
        <taxon>Alphaproteobacteria</taxon>
        <taxon>Rickettsiales</taxon>
        <taxon>Anaplasmataceae</taxon>
        <taxon>Candidatus Xenohaliotis</taxon>
    </lineage>
</organism>
<dbReference type="EMBL" id="CAWVOK010000009">
    <property type="protein sequence ID" value="CAK8162499.1"/>
    <property type="molecule type" value="Genomic_DNA"/>
</dbReference>
<proteinExistence type="predicted"/>
<reference evidence="1 2" key="1">
    <citation type="submission" date="2024-01" db="EMBL/GenBank/DDBJ databases">
        <authorList>
            <person name="Kunselman E."/>
        </authorList>
    </citation>
    <scope>NUCLEOTIDE SEQUENCE [LARGE SCALE GENOMIC DNA]</scope>
    <source>
        <strain evidence="1">2 abalone samples</strain>
    </source>
</reference>
<dbReference type="Proteomes" id="UP001314181">
    <property type="component" value="Unassembled WGS sequence"/>
</dbReference>
<gene>
    <name evidence="1" type="ORF">CAXC1_180007</name>
</gene>
<evidence type="ECO:0000313" key="1">
    <source>
        <dbReference type="EMBL" id="CAK8162499.1"/>
    </source>
</evidence>
<evidence type="ECO:0000313" key="2">
    <source>
        <dbReference type="Proteomes" id="UP001314181"/>
    </source>
</evidence>
<keyword evidence="2" id="KW-1185">Reference proteome</keyword>
<comment type="caution">
    <text evidence="1">The sequence shown here is derived from an EMBL/GenBank/DDBJ whole genome shotgun (WGS) entry which is preliminary data.</text>
</comment>
<accession>A0ABM9N7F4</accession>